<keyword evidence="2" id="KW-1185">Reference proteome</keyword>
<reference evidence="2" key="1">
    <citation type="journal article" date="2022" name="Mol. Ecol. Resour.">
        <title>The genomes of chicory, endive, great burdock and yacon provide insights into Asteraceae palaeo-polyploidization history and plant inulin production.</title>
        <authorList>
            <person name="Fan W."/>
            <person name="Wang S."/>
            <person name="Wang H."/>
            <person name="Wang A."/>
            <person name="Jiang F."/>
            <person name="Liu H."/>
            <person name="Zhao H."/>
            <person name="Xu D."/>
            <person name="Zhang Y."/>
        </authorList>
    </citation>
    <scope>NUCLEOTIDE SEQUENCE [LARGE SCALE GENOMIC DNA]</scope>
    <source>
        <strain evidence="2">cv. Punajuju</strain>
    </source>
</reference>
<dbReference type="Proteomes" id="UP001055811">
    <property type="component" value="Linkage Group LG09"/>
</dbReference>
<reference evidence="1 2" key="2">
    <citation type="journal article" date="2022" name="Mol. Ecol. Resour.">
        <title>The genomes of chicory, endive, great burdock and yacon provide insights into Asteraceae paleo-polyploidization history and plant inulin production.</title>
        <authorList>
            <person name="Fan W."/>
            <person name="Wang S."/>
            <person name="Wang H."/>
            <person name="Wang A."/>
            <person name="Jiang F."/>
            <person name="Liu H."/>
            <person name="Zhao H."/>
            <person name="Xu D."/>
            <person name="Zhang Y."/>
        </authorList>
    </citation>
    <scope>NUCLEOTIDE SEQUENCE [LARGE SCALE GENOMIC DNA]</scope>
    <source>
        <strain evidence="2">cv. Punajuju</strain>
        <tissue evidence="1">Leaves</tissue>
    </source>
</reference>
<sequence>MLAKESLGASFDLPQEVLELLPSDPFQQLDVARKITSLALSTRVSALESESSDLRQQLTEKDAFIADLNSQLDSLDLSLSQNLQKLSLADQEKENLLRENASLLETVNKLKRDVAKLESFRKTLMMSLQDEEGSSTTGPPVVTSNVQNHSSLSSQTFSGDEETMPPSSTSSIKSQASDITNSYHEEPVKEASKPPRISPSLLLASQTTTPRLTPPGSPPTLSASASPTRTPKPVSPRRHSISVTSTRAYDDRSSVFSSATSSPYGSMSGRTRVDGKEFFRQVRSRLSYEQFAAFLANVKELNSQKQSKEETLRKADEIFGPDNKDLYVVLEGLITRNFH</sequence>
<dbReference type="EMBL" id="CM042017">
    <property type="protein sequence ID" value="KAI3690574.1"/>
    <property type="molecule type" value="Genomic_DNA"/>
</dbReference>
<evidence type="ECO:0000313" key="2">
    <source>
        <dbReference type="Proteomes" id="UP001055811"/>
    </source>
</evidence>
<evidence type="ECO:0000313" key="1">
    <source>
        <dbReference type="EMBL" id="KAI3690574.1"/>
    </source>
</evidence>
<gene>
    <name evidence="1" type="ORF">L2E82_48685</name>
</gene>
<comment type="caution">
    <text evidence="1">The sequence shown here is derived from an EMBL/GenBank/DDBJ whole genome shotgun (WGS) entry which is preliminary data.</text>
</comment>
<proteinExistence type="predicted"/>
<name>A0ACB8YYU5_CICIN</name>
<protein>
    <submittedName>
        <fullName evidence="1">Uncharacterized protein</fullName>
    </submittedName>
</protein>
<accession>A0ACB8YYU5</accession>
<organism evidence="1 2">
    <name type="scientific">Cichorium intybus</name>
    <name type="common">Chicory</name>
    <dbReference type="NCBI Taxonomy" id="13427"/>
    <lineage>
        <taxon>Eukaryota</taxon>
        <taxon>Viridiplantae</taxon>
        <taxon>Streptophyta</taxon>
        <taxon>Embryophyta</taxon>
        <taxon>Tracheophyta</taxon>
        <taxon>Spermatophyta</taxon>
        <taxon>Magnoliopsida</taxon>
        <taxon>eudicotyledons</taxon>
        <taxon>Gunneridae</taxon>
        <taxon>Pentapetalae</taxon>
        <taxon>asterids</taxon>
        <taxon>campanulids</taxon>
        <taxon>Asterales</taxon>
        <taxon>Asteraceae</taxon>
        <taxon>Cichorioideae</taxon>
        <taxon>Cichorieae</taxon>
        <taxon>Cichoriinae</taxon>
        <taxon>Cichorium</taxon>
    </lineage>
</organism>